<reference evidence="5 6" key="1">
    <citation type="submission" date="2018-09" db="EMBL/GenBank/DDBJ databases">
        <title>Genome sequencing of strain 6GH32-13.</title>
        <authorList>
            <person name="Weon H.-Y."/>
            <person name="Heo J."/>
            <person name="Kwon S.-W."/>
        </authorList>
    </citation>
    <scope>NUCLEOTIDE SEQUENCE [LARGE SCALE GENOMIC DNA]</scope>
    <source>
        <strain evidence="5 6">5GH32-13</strain>
    </source>
</reference>
<proteinExistence type="inferred from homology"/>
<dbReference type="PANTHER" id="PTHR39181">
    <property type="entry name" value="TYROSINE-PROTEIN PHOSPHATASE YWQE"/>
    <property type="match status" value="1"/>
</dbReference>
<evidence type="ECO:0000256" key="4">
    <source>
        <dbReference type="ARBA" id="ARBA00051722"/>
    </source>
</evidence>
<dbReference type="RefSeq" id="WP_119052997.1">
    <property type="nucleotide sequence ID" value="NZ_CP032157.1"/>
</dbReference>
<gene>
    <name evidence="5" type="ORF">D3H65_25455</name>
</gene>
<protein>
    <recommendedName>
        <fullName evidence="2">protein-tyrosine-phosphatase</fullName>
        <ecNumber evidence="2">3.1.3.48</ecNumber>
    </recommendedName>
</protein>
<comment type="catalytic activity">
    <reaction evidence="4">
        <text>O-phospho-L-tyrosyl-[protein] + H2O = L-tyrosyl-[protein] + phosphate</text>
        <dbReference type="Rhea" id="RHEA:10684"/>
        <dbReference type="Rhea" id="RHEA-COMP:10136"/>
        <dbReference type="Rhea" id="RHEA-COMP:20101"/>
        <dbReference type="ChEBI" id="CHEBI:15377"/>
        <dbReference type="ChEBI" id="CHEBI:43474"/>
        <dbReference type="ChEBI" id="CHEBI:46858"/>
        <dbReference type="ChEBI" id="CHEBI:61978"/>
        <dbReference type="EC" id="3.1.3.48"/>
    </reaction>
</comment>
<dbReference type="SUPFAM" id="SSF89550">
    <property type="entry name" value="PHP domain-like"/>
    <property type="match status" value="1"/>
</dbReference>
<organism evidence="5 6">
    <name type="scientific">Paraflavitalea soli</name>
    <dbReference type="NCBI Taxonomy" id="2315862"/>
    <lineage>
        <taxon>Bacteria</taxon>
        <taxon>Pseudomonadati</taxon>
        <taxon>Bacteroidota</taxon>
        <taxon>Chitinophagia</taxon>
        <taxon>Chitinophagales</taxon>
        <taxon>Chitinophagaceae</taxon>
        <taxon>Paraflavitalea</taxon>
    </lineage>
</organism>
<dbReference type="AlphaFoldDB" id="A0A3B7N4T5"/>
<dbReference type="PANTHER" id="PTHR39181:SF1">
    <property type="entry name" value="TYROSINE-PROTEIN PHOSPHATASE YWQE"/>
    <property type="match status" value="1"/>
</dbReference>
<dbReference type="GO" id="GO:0004725">
    <property type="term" value="F:protein tyrosine phosphatase activity"/>
    <property type="evidence" value="ECO:0007669"/>
    <property type="project" value="UniProtKB-EC"/>
</dbReference>
<dbReference type="KEGG" id="pseg:D3H65_25455"/>
<evidence type="ECO:0000313" key="5">
    <source>
        <dbReference type="EMBL" id="AXY77121.1"/>
    </source>
</evidence>
<dbReference type="InterPro" id="IPR016195">
    <property type="entry name" value="Pol/histidinol_Pase-like"/>
</dbReference>
<evidence type="ECO:0000313" key="6">
    <source>
        <dbReference type="Proteomes" id="UP000263900"/>
    </source>
</evidence>
<dbReference type="EMBL" id="CP032157">
    <property type="protein sequence ID" value="AXY77121.1"/>
    <property type="molecule type" value="Genomic_DNA"/>
</dbReference>
<evidence type="ECO:0000256" key="3">
    <source>
        <dbReference type="ARBA" id="ARBA00022801"/>
    </source>
</evidence>
<accession>A0A3B7N4T5</accession>
<dbReference type="Pfam" id="PF19567">
    <property type="entry name" value="CpsB_CapC"/>
    <property type="match status" value="1"/>
</dbReference>
<name>A0A3B7N4T5_9BACT</name>
<dbReference type="EC" id="3.1.3.48" evidence="2"/>
<comment type="similarity">
    <text evidence="1">Belongs to the metallo-dependent hydrolases superfamily. CpsB/CapC family.</text>
</comment>
<sequence>MFSIFKRKKAVSVDLSDLGTDMHSHLLPGIDDGSPDDATSLTLIKGLQNLGYRQFITTPHIMWDVHKNNATSITNAHGQLQRSLQQEGLTVPVRAAAEYYLDDHFDELLRKGIPLLTIKDNWVLVEFSFIAAPRNVKETLFELQIKGYKPILAHPERYNYLVSQKSWYDDLKEAGCYFQLNLLSLTGYYGKIPNELAHYFIKKKYIDLLGTDLHHERHLDALRSSTSLMDGVKSLLDSGNILNASL</sequence>
<dbReference type="GO" id="GO:0030145">
    <property type="term" value="F:manganese ion binding"/>
    <property type="evidence" value="ECO:0007669"/>
    <property type="project" value="InterPro"/>
</dbReference>
<keyword evidence="3" id="KW-0378">Hydrolase</keyword>
<dbReference type="Proteomes" id="UP000263900">
    <property type="component" value="Chromosome"/>
</dbReference>
<dbReference type="Gene3D" id="3.20.20.140">
    <property type="entry name" value="Metal-dependent hydrolases"/>
    <property type="match status" value="1"/>
</dbReference>
<keyword evidence="6" id="KW-1185">Reference proteome</keyword>
<dbReference type="InterPro" id="IPR016667">
    <property type="entry name" value="Caps_polysacc_synth_CpsB/CapC"/>
</dbReference>
<dbReference type="OrthoDB" id="9788539at2"/>
<evidence type="ECO:0000256" key="2">
    <source>
        <dbReference type="ARBA" id="ARBA00013064"/>
    </source>
</evidence>
<evidence type="ECO:0000256" key="1">
    <source>
        <dbReference type="ARBA" id="ARBA00005750"/>
    </source>
</evidence>